<accession>A0ABS9VAE5</accession>
<keyword evidence="1" id="KW-1133">Transmembrane helix</keyword>
<name>A0ABS9VAE5_9BACT</name>
<organism evidence="2 3">
    <name type="scientific">Belliella alkalica</name>
    <dbReference type="NCBI Taxonomy" id="1730871"/>
    <lineage>
        <taxon>Bacteria</taxon>
        <taxon>Pseudomonadati</taxon>
        <taxon>Bacteroidota</taxon>
        <taxon>Cytophagia</taxon>
        <taxon>Cytophagales</taxon>
        <taxon>Cyclobacteriaceae</taxon>
        <taxon>Belliella</taxon>
    </lineage>
</organism>
<reference evidence="2" key="1">
    <citation type="submission" date="2022-03" db="EMBL/GenBank/DDBJ databases">
        <title>De novo assembled genomes of Belliella spp. (Cyclobacteriaceae) strains.</title>
        <authorList>
            <person name="Szabo A."/>
            <person name="Korponai K."/>
            <person name="Felfoldi T."/>
        </authorList>
    </citation>
    <scope>NUCLEOTIDE SEQUENCE</scope>
    <source>
        <strain evidence="2">DSM 111903</strain>
    </source>
</reference>
<dbReference type="RefSeq" id="WP_241411142.1">
    <property type="nucleotide sequence ID" value="NZ_JAKZGO010000005.1"/>
</dbReference>
<comment type="caution">
    <text evidence="2">The sequence shown here is derived from an EMBL/GenBank/DDBJ whole genome shotgun (WGS) entry which is preliminary data.</text>
</comment>
<feature type="transmembrane region" description="Helical" evidence="1">
    <location>
        <begin position="69"/>
        <end position="88"/>
    </location>
</feature>
<feature type="transmembrane region" description="Helical" evidence="1">
    <location>
        <begin position="167"/>
        <end position="186"/>
    </location>
</feature>
<evidence type="ECO:0000313" key="3">
    <source>
        <dbReference type="Proteomes" id="UP001165430"/>
    </source>
</evidence>
<feature type="transmembrane region" description="Helical" evidence="1">
    <location>
        <begin position="93"/>
        <end position="113"/>
    </location>
</feature>
<keyword evidence="3" id="KW-1185">Reference proteome</keyword>
<evidence type="ECO:0000256" key="1">
    <source>
        <dbReference type="SAM" id="Phobius"/>
    </source>
</evidence>
<dbReference type="Proteomes" id="UP001165430">
    <property type="component" value="Unassembled WGS sequence"/>
</dbReference>
<keyword evidence="1" id="KW-0812">Transmembrane</keyword>
<feature type="transmembrane region" description="Helical" evidence="1">
    <location>
        <begin position="22"/>
        <end position="44"/>
    </location>
</feature>
<sequence>MEFWAKIDHVHLTVKENRWHKYFYVFCRVSLAIGFFIAGMVKIMGERFASGLSDVHPMGSYLEALHHTGYYYTFIGVAQVLAALLILYHRTVLIGALLYFSIIVNIWILSWAVRFDGSLMSSTLMVLANLYLICWNYDRLKYLFLPPKITVLDLTKKQNKNKFPLKFFSAVLLAIVLVFVITINVFEIRPRNTIEQCKMQFENTAFEDEGFEFCECVHSKGDPLNSCLDAFEVAVK</sequence>
<evidence type="ECO:0000313" key="2">
    <source>
        <dbReference type="EMBL" id="MCH7413405.1"/>
    </source>
</evidence>
<dbReference type="EMBL" id="JAKZGO010000005">
    <property type="protein sequence ID" value="MCH7413405.1"/>
    <property type="molecule type" value="Genomic_DNA"/>
</dbReference>
<proteinExistence type="predicted"/>
<keyword evidence="1" id="KW-0472">Membrane</keyword>
<protein>
    <submittedName>
        <fullName evidence="2">DoxX family protein</fullName>
    </submittedName>
</protein>
<gene>
    <name evidence="2" type="ORF">MM213_07915</name>
</gene>